<keyword evidence="1" id="KW-0547">Nucleotide-binding</keyword>
<feature type="domain" description="Carboxyltransferase" evidence="4">
    <location>
        <begin position="24"/>
        <end position="301"/>
    </location>
</feature>
<gene>
    <name evidence="5" type="ORF">KHA97_17845</name>
</gene>
<dbReference type="PANTHER" id="PTHR43309:SF5">
    <property type="entry name" value="5-OXOPROLINASE SUBUNIT C"/>
    <property type="match status" value="1"/>
</dbReference>
<sequence length="319" mass="35311">MALKMIKNGAFTTIQDLGRNRWQAYGVPVGGAMDQMSAQLVNILLGNNENEAVIEMTLVGPTIQFEDNAIISIFGANMSPKLNGQAIEHRKPIHVKKGDIIAFGTAQSGVRTYMAVKRGFSLPEVLGSKSTNAKAHIGHPLQAGDVIPTNHSYSARKFSWGLSFKLEAYIHDKETPIRFVKGRQYDLFTLESKQAFLESRFKVSPDSDRMGYRLAGPKLCTIQKLELTTEGTTFGSIQVPPDGNPIILMAERQPTGGYPKIGDIISIDLPRLSQFRPGEQILFQEISLKEAQQLLIAQQKELKAIKAACLLKWRDSQNV</sequence>
<dbReference type="InterPro" id="IPR029000">
    <property type="entry name" value="Cyclophilin-like_dom_sf"/>
</dbReference>
<keyword evidence="3" id="KW-0067">ATP-binding</keyword>
<protein>
    <submittedName>
        <fullName evidence="5">Biotin-dependent carboxyltransferase family protein</fullName>
    </submittedName>
</protein>
<name>A0A942TFW5_9BACI</name>
<evidence type="ECO:0000313" key="5">
    <source>
        <dbReference type="EMBL" id="MBS4196915.1"/>
    </source>
</evidence>
<dbReference type="InterPro" id="IPR052708">
    <property type="entry name" value="PxpC"/>
</dbReference>
<organism evidence="5 6">
    <name type="scientific">Lederbergia citri</name>
    <dbReference type="NCBI Taxonomy" id="2833580"/>
    <lineage>
        <taxon>Bacteria</taxon>
        <taxon>Bacillati</taxon>
        <taxon>Bacillota</taxon>
        <taxon>Bacilli</taxon>
        <taxon>Bacillales</taxon>
        <taxon>Bacillaceae</taxon>
        <taxon>Lederbergia</taxon>
    </lineage>
</organism>
<dbReference type="PANTHER" id="PTHR43309">
    <property type="entry name" value="5-OXOPROLINASE SUBUNIT C"/>
    <property type="match status" value="1"/>
</dbReference>
<dbReference type="AlphaFoldDB" id="A0A942TFW5"/>
<proteinExistence type="predicted"/>
<keyword evidence="6" id="KW-1185">Reference proteome</keyword>
<dbReference type="SMART" id="SM00797">
    <property type="entry name" value="AHS2"/>
    <property type="match status" value="1"/>
</dbReference>
<evidence type="ECO:0000256" key="3">
    <source>
        <dbReference type="ARBA" id="ARBA00022840"/>
    </source>
</evidence>
<dbReference type="Gene3D" id="2.40.100.10">
    <property type="entry name" value="Cyclophilin-like"/>
    <property type="match status" value="1"/>
</dbReference>
<dbReference type="RefSeq" id="WP_213126122.1">
    <property type="nucleotide sequence ID" value="NZ_JAGYPG010000003.1"/>
</dbReference>
<dbReference type="InterPro" id="IPR003778">
    <property type="entry name" value="CT_A_B"/>
</dbReference>
<evidence type="ECO:0000259" key="4">
    <source>
        <dbReference type="SMART" id="SM00797"/>
    </source>
</evidence>
<comment type="caution">
    <text evidence="5">The sequence shown here is derived from an EMBL/GenBank/DDBJ whole genome shotgun (WGS) entry which is preliminary data.</text>
</comment>
<evidence type="ECO:0000256" key="1">
    <source>
        <dbReference type="ARBA" id="ARBA00022741"/>
    </source>
</evidence>
<keyword evidence="2" id="KW-0378">Hydrolase</keyword>
<dbReference type="Pfam" id="PF02626">
    <property type="entry name" value="CT_A_B"/>
    <property type="match status" value="1"/>
</dbReference>
<dbReference type="GO" id="GO:0005524">
    <property type="term" value="F:ATP binding"/>
    <property type="evidence" value="ECO:0007669"/>
    <property type="project" value="UniProtKB-KW"/>
</dbReference>
<dbReference type="NCBIfam" id="TIGR00724">
    <property type="entry name" value="urea_amlyse_rel"/>
    <property type="match status" value="1"/>
</dbReference>
<dbReference type="Proteomes" id="UP000681414">
    <property type="component" value="Unassembled WGS sequence"/>
</dbReference>
<dbReference type="GO" id="GO:0016787">
    <property type="term" value="F:hydrolase activity"/>
    <property type="evidence" value="ECO:0007669"/>
    <property type="project" value="UniProtKB-KW"/>
</dbReference>
<reference evidence="5 6" key="1">
    <citation type="submission" date="2021-05" db="EMBL/GenBank/DDBJ databases">
        <title>Novel Bacillus species.</title>
        <authorList>
            <person name="Liu G."/>
        </authorList>
    </citation>
    <scope>NUCLEOTIDE SEQUENCE [LARGE SCALE GENOMIC DNA]</scope>
    <source>
        <strain evidence="6">FJAT-49780</strain>
    </source>
</reference>
<dbReference type="EMBL" id="JAGYPG010000003">
    <property type="protein sequence ID" value="MBS4196915.1"/>
    <property type="molecule type" value="Genomic_DNA"/>
</dbReference>
<evidence type="ECO:0000256" key="2">
    <source>
        <dbReference type="ARBA" id="ARBA00022801"/>
    </source>
</evidence>
<dbReference type="SUPFAM" id="SSF50891">
    <property type="entry name" value="Cyclophilin-like"/>
    <property type="match status" value="1"/>
</dbReference>
<evidence type="ECO:0000313" key="6">
    <source>
        <dbReference type="Proteomes" id="UP000681414"/>
    </source>
</evidence>
<accession>A0A942TFW5</accession>